<dbReference type="InterPro" id="IPR052023">
    <property type="entry name" value="Histidine_kinase_KdpD"/>
</dbReference>
<dbReference type="Pfam" id="PF00512">
    <property type="entry name" value="HisKA"/>
    <property type="match status" value="1"/>
</dbReference>
<evidence type="ECO:0000256" key="7">
    <source>
        <dbReference type="ARBA" id="ARBA00022692"/>
    </source>
</evidence>
<evidence type="ECO:0000256" key="1">
    <source>
        <dbReference type="ARBA" id="ARBA00000085"/>
    </source>
</evidence>
<evidence type="ECO:0000256" key="12">
    <source>
        <dbReference type="ARBA" id="ARBA00023012"/>
    </source>
</evidence>
<dbReference type="InterPro" id="IPR036890">
    <property type="entry name" value="HATPase_C_sf"/>
</dbReference>
<dbReference type="GO" id="GO:0005737">
    <property type="term" value="C:cytoplasm"/>
    <property type="evidence" value="ECO:0007669"/>
    <property type="project" value="UniProtKB-ARBA"/>
</dbReference>
<comment type="caution">
    <text evidence="16">The sequence shown here is derived from an EMBL/GenBank/DDBJ whole genome shotgun (WGS) entry which is preliminary data.</text>
</comment>
<keyword evidence="7 14" id="KW-0812">Transmembrane</keyword>
<evidence type="ECO:0000256" key="6">
    <source>
        <dbReference type="ARBA" id="ARBA00022679"/>
    </source>
</evidence>
<feature type="transmembrane region" description="Helical" evidence="14">
    <location>
        <begin position="378"/>
        <end position="396"/>
    </location>
</feature>
<dbReference type="InterPro" id="IPR025201">
    <property type="entry name" value="KdpD_TM"/>
</dbReference>
<dbReference type="Gene3D" id="1.10.287.130">
    <property type="match status" value="1"/>
</dbReference>
<keyword evidence="9" id="KW-0418">Kinase</keyword>
<dbReference type="InterPro" id="IPR003661">
    <property type="entry name" value="HisK_dim/P_dom"/>
</dbReference>
<keyword evidence="10" id="KW-0067">ATP-binding</keyword>
<dbReference type="SUPFAM" id="SSF55874">
    <property type="entry name" value="ATPase domain of HSP90 chaperone/DNA topoisomerase II/histidine kinase"/>
    <property type="match status" value="1"/>
</dbReference>
<dbReference type="GO" id="GO:0005886">
    <property type="term" value="C:plasma membrane"/>
    <property type="evidence" value="ECO:0007669"/>
    <property type="project" value="UniProtKB-SubCell"/>
</dbReference>
<sequence>MSRGKLRIYLGAAPGVGKTVAMLEEGRRRRSRGTDVVVGLVEDHGRAHTRDAVGDLQVIPRSGVSHRGMRLDELDVPAVLERRPEVVLVDELAHTNAPGSTREKRWQDVLELLEAGIDVITTVNVQHLESLNDVVATITGVPQRETVPDAVVRAADAVDLVDMSPQALRRRMAHGHIYPAERIDAALGNWFRVGNLTGLRELALLWLADQVEEGLERYRAEHGITGTWAARERIVVALTGGPEGAMLLRRGARIAGRVAGRSLIAVHVVRSDGTESASSDPAQLESQRLLAEKLGGSLQLVVGDDIAATVLTFARSVNGTQIVVGASTHGRFTRLVRPSTMHAIVRGSGDIDVHVVTHPGDRGRRHVLRPAPSERRAAIVWPAAVVVPAVLAAVLLPWRDGLNLSSVLLVFLLGVLANGLIGGAVPAAVSALIAGVLANLLYTPPVGSLTIAQPQNIFALVVFVIVGATVATIVDRSTGRARAAAKGRAEAQLVAALAGDVLEADDGVRAVVDRARVGFGMSRVVLRRRGGEVELESGRPGPETADGDTDLVLPAGPDHELVLHGRPLPVADRALAEVFAAQAALALDRRDLAVQAGETERLRQADAVRTAVLAALSHDLRTPLATIKAAVAGLRADGVTLSAEDRSELLWSTAEAADQLDALLTNLLDLSRLQTGVLAPVFRPVSVDEVVHGALRGVPPAAVADDIPDDLPLLDTDSGLLERVLGNIVANAVRYSPPGRPVRLDAARIDGEGGDVVQIRVIDKGPGVPEKDRPAMFAPFQRLGDVPAGTGLGLGLAVARGLAQAVGATIEVEDTPGGGLTVLVEVPVAS</sequence>
<dbReference type="Pfam" id="PF02702">
    <property type="entry name" value="KdpD"/>
    <property type="match status" value="1"/>
</dbReference>
<dbReference type="InterPro" id="IPR036097">
    <property type="entry name" value="HisK_dim/P_sf"/>
</dbReference>
<feature type="domain" description="Histidine kinase" evidence="15">
    <location>
        <begin position="615"/>
        <end position="830"/>
    </location>
</feature>
<comment type="catalytic activity">
    <reaction evidence="1">
        <text>ATP + protein L-histidine = ADP + protein N-phospho-L-histidine.</text>
        <dbReference type="EC" id="2.7.13.3"/>
    </reaction>
</comment>
<dbReference type="CDD" id="cd00082">
    <property type="entry name" value="HisKA"/>
    <property type="match status" value="1"/>
</dbReference>
<evidence type="ECO:0000256" key="8">
    <source>
        <dbReference type="ARBA" id="ARBA00022741"/>
    </source>
</evidence>
<keyword evidence="11 14" id="KW-1133">Transmembrane helix</keyword>
<dbReference type="GO" id="GO:0005524">
    <property type="term" value="F:ATP binding"/>
    <property type="evidence" value="ECO:0007669"/>
    <property type="project" value="UniProtKB-KW"/>
</dbReference>
<dbReference type="Pfam" id="PF13493">
    <property type="entry name" value="DUF4118"/>
    <property type="match status" value="1"/>
</dbReference>
<dbReference type="SUPFAM" id="SSF52402">
    <property type="entry name" value="Adenine nucleotide alpha hydrolases-like"/>
    <property type="match status" value="1"/>
</dbReference>
<dbReference type="Gene3D" id="3.40.50.300">
    <property type="entry name" value="P-loop containing nucleotide triphosphate hydrolases"/>
    <property type="match status" value="1"/>
</dbReference>
<dbReference type="PROSITE" id="PS50109">
    <property type="entry name" value="HIS_KIN"/>
    <property type="match status" value="1"/>
</dbReference>
<dbReference type="Gene3D" id="3.40.50.620">
    <property type="entry name" value="HUPs"/>
    <property type="match status" value="1"/>
</dbReference>
<keyword evidence="17" id="KW-1185">Reference proteome</keyword>
<dbReference type="PRINTS" id="PR00344">
    <property type="entry name" value="BCTRLSENSOR"/>
</dbReference>
<dbReference type="InterPro" id="IPR006016">
    <property type="entry name" value="UspA"/>
</dbReference>
<reference evidence="16 17" key="1">
    <citation type="submission" date="2019-11" db="EMBL/GenBank/DDBJ databases">
        <authorList>
            <person name="Jiang L.-Q."/>
        </authorList>
    </citation>
    <scope>NUCLEOTIDE SEQUENCE [LARGE SCALE GENOMIC DNA]</scope>
    <source>
        <strain evidence="16 17">YIM 132087</strain>
    </source>
</reference>
<keyword evidence="8" id="KW-0547">Nucleotide-binding</keyword>
<feature type="transmembrane region" description="Helical" evidence="14">
    <location>
        <begin position="457"/>
        <end position="474"/>
    </location>
</feature>
<name>A0A7K1FS20_9ACTN</name>
<protein>
    <recommendedName>
        <fullName evidence="4">histidine kinase</fullName>
        <ecNumber evidence="4">2.7.13.3</ecNumber>
    </recommendedName>
</protein>
<evidence type="ECO:0000256" key="10">
    <source>
        <dbReference type="ARBA" id="ARBA00022840"/>
    </source>
</evidence>
<keyword evidence="13 14" id="KW-0472">Membrane</keyword>
<evidence type="ECO:0000313" key="16">
    <source>
        <dbReference type="EMBL" id="MTD16033.1"/>
    </source>
</evidence>
<dbReference type="Gene3D" id="1.20.120.620">
    <property type="entry name" value="Backbone structure of the membrane domain of e. Coli histidine kinase receptor kdpd"/>
    <property type="match status" value="1"/>
</dbReference>
<dbReference type="InterPro" id="IPR038318">
    <property type="entry name" value="KdpD_sf"/>
</dbReference>
<evidence type="ECO:0000256" key="13">
    <source>
        <dbReference type="ARBA" id="ARBA00023136"/>
    </source>
</evidence>
<proteinExistence type="predicted"/>
<evidence type="ECO:0000259" key="15">
    <source>
        <dbReference type="PROSITE" id="PS50109"/>
    </source>
</evidence>
<dbReference type="AlphaFoldDB" id="A0A7K1FS20"/>
<evidence type="ECO:0000313" key="17">
    <source>
        <dbReference type="Proteomes" id="UP000460221"/>
    </source>
</evidence>
<evidence type="ECO:0000256" key="4">
    <source>
        <dbReference type="ARBA" id="ARBA00012438"/>
    </source>
</evidence>
<dbReference type="Gene3D" id="3.30.565.10">
    <property type="entry name" value="Histidine kinase-like ATPase, C-terminal domain"/>
    <property type="match status" value="1"/>
</dbReference>
<dbReference type="RefSeq" id="WP_322098135.1">
    <property type="nucleotide sequence ID" value="NZ_WLYK01000008.1"/>
</dbReference>
<dbReference type="GO" id="GO:0000155">
    <property type="term" value="F:phosphorelay sensor kinase activity"/>
    <property type="evidence" value="ECO:0007669"/>
    <property type="project" value="InterPro"/>
</dbReference>
<dbReference type="Pfam" id="PF00582">
    <property type="entry name" value="Usp"/>
    <property type="match status" value="1"/>
</dbReference>
<keyword evidence="5" id="KW-0597">Phosphoprotein</keyword>
<dbReference type="InterPro" id="IPR003594">
    <property type="entry name" value="HATPase_dom"/>
</dbReference>
<feature type="transmembrane region" description="Helical" evidence="14">
    <location>
        <begin position="408"/>
        <end position="437"/>
    </location>
</feature>
<evidence type="ECO:0000256" key="11">
    <source>
        <dbReference type="ARBA" id="ARBA00022989"/>
    </source>
</evidence>
<evidence type="ECO:0000256" key="2">
    <source>
        <dbReference type="ARBA" id="ARBA00004141"/>
    </source>
</evidence>
<comment type="subcellular location">
    <subcellularLocation>
        <location evidence="3">Cell membrane</location>
    </subcellularLocation>
    <subcellularLocation>
        <location evidence="2">Membrane</location>
        <topology evidence="2">Multi-pass membrane protein</topology>
    </subcellularLocation>
</comment>
<dbReference type="PANTHER" id="PTHR45569">
    <property type="entry name" value="SENSOR PROTEIN KDPD"/>
    <property type="match status" value="1"/>
</dbReference>
<keyword evidence="6" id="KW-0808">Transferase</keyword>
<dbReference type="Pfam" id="PF02518">
    <property type="entry name" value="HATPase_c"/>
    <property type="match status" value="1"/>
</dbReference>
<dbReference type="InterPro" id="IPR004358">
    <property type="entry name" value="Sig_transdc_His_kin-like_C"/>
</dbReference>
<evidence type="ECO:0000256" key="9">
    <source>
        <dbReference type="ARBA" id="ARBA00022777"/>
    </source>
</evidence>
<keyword evidence="12" id="KW-0902">Two-component regulatory system</keyword>
<dbReference type="SUPFAM" id="SSF47384">
    <property type="entry name" value="Homodimeric domain of signal transducing histidine kinase"/>
    <property type="match status" value="1"/>
</dbReference>
<dbReference type="EMBL" id="WLYK01000008">
    <property type="protein sequence ID" value="MTD16033.1"/>
    <property type="molecule type" value="Genomic_DNA"/>
</dbReference>
<gene>
    <name evidence="16" type="ORF">GIS00_19025</name>
</gene>
<accession>A0A7K1FS20</accession>
<evidence type="ECO:0000256" key="3">
    <source>
        <dbReference type="ARBA" id="ARBA00004236"/>
    </source>
</evidence>
<evidence type="ECO:0000256" key="5">
    <source>
        <dbReference type="ARBA" id="ARBA00022553"/>
    </source>
</evidence>
<dbReference type="InterPro" id="IPR003852">
    <property type="entry name" value="Sig_transdc_His_kinase_KdpD_N"/>
</dbReference>
<dbReference type="InterPro" id="IPR005467">
    <property type="entry name" value="His_kinase_dom"/>
</dbReference>
<dbReference type="SMART" id="SM00388">
    <property type="entry name" value="HisKA"/>
    <property type="match status" value="1"/>
</dbReference>
<dbReference type="PANTHER" id="PTHR45569:SF1">
    <property type="entry name" value="SENSOR PROTEIN KDPD"/>
    <property type="match status" value="1"/>
</dbReference>
<organism evidence="16 17">
    <name type="scientific">Nakamurella alba</name>
    <dbReference type="NCBI Taxonomy" id="2665158"/>
    <lineage>
        <taxon>Bacteria</taxon>
        <taxon>Bacillati</taxon>
        <taxon>Actinomycetota</taxon>
        <taxon>Actinomycetes</taxon>
        <taxon>Nakamurellales</taxon>
        <taxon>Nakamurellaceae</taxon>
        <taxon>Nakamurella</taxon>
    </lineage>
</organism>
<dbReference type="EC" id="2.7.13.3" evidence="4"/>
<dbReference type="FunFam" id="3.40.50.300:FF:000483">
    <property type="entry name" value="Sensor histidine kinase KdpD"/>
    <property type="match status" value="1"/>
</dbReference>
<dbReference type="InterPro" id="IPR014729">
    <property type="entry name" value="Rossmann-like_a/b/a_fold"/>
</dbReference>
<evidence type="ECO:0000256" key="14">
    <source>
        <dbReference type="SAM" id="Phobius"/>
    </source>
</evidence>
<dbReference type="Proteomes" id="UP000460221">
    <property type="component" value="Unassembled WGS sequence"/>
</dbReference>
<dbReference type="SMART" id="SM00387">
    <property type="entry name" value="HATPase_c"/>
    <property type="match status" value="1"/>
</dbReference>
<dbReference type="CDD" id="cd00075">
    <property type="entry name" value="HATPase"/>
    <property type="match status" value="1"/>
</dbReference>
<dbReference type="InterPro" id="IPR027417">
    <property type="entry name" value="P-loop_NTPase"/>
</dbReference>